<keyword evidence="5" id="KW-0249">Electron transport</keyword>
<evidence type="ECO:0000256" key="2">
    <source>
        <dbReference type="ARBA" id="ARBA00022448"/>
    </source>
</evidence>
<dbReference type="Gene3D" id="3.30.160.190">
    <property type="entry name" value="atu1810 like domain"/>
    <property type="match status" value="1"/>
</dbReference>
<organism evidence="7 8">
    <name type="scientific">Bartonella bacilliformis Ver097</name>
    <dbReference type="NCBI Taxonomy" id="1293911"/>
    <lineage>
        <taxon>Bacteria</taxon>
        <taxon>Pseudomonadati</taxon>
        <taxon>Pseudomonadota</taxon>
        <taxon>Alphaproteobacteria</taxon>
        <taxon>Hyphomicrobiales</taxon>
        <taxon>Bartonellaceae</taxon>
        <taxon>Bartonella</taxon>
    </lineage>
</organism>
<comment type="caution">
    <text evidence="7">The sequence shown here is derived from an EMBL/GenBank/DDBJ whole genome shotgun (WGS) entry which is preliminary data.</text>
</comment>
<protein>
    <recommendedName>
        <fullName evidence="9">ETC complex I subunit conserved region</fullName>
    </recommendedName>
</protein>
<reference evidence="7 8" key="1">
    <citation type="submission" date="2013-04" db="EMBL/GenBank/DDBJ databases">
        <title>The Genome Sequence of Bartonella bacilliformis Ver097.</title>
        <authorList>
            <consortium name="The Broad Institute Genomics Platform"/>
            <consortium name="The Broad Institute Genome Sequencing Center for Infectious Disease"/>
            <person name="Feldgarden M."/>
            <person name="Kirby J."/>
            <person name="Birtles R."/>
            <person name="Dasch G."/>
            <person name="Hendrix L."/>
            <person name="Koehler J."/>
            <person name="Walker B."/>
            <person name="Young S.K."/>
            <person name="Zeng Q."/>
            <person name="Gargeya S."/>
            <person name="Fitzgerald M."/>
            <person name="Haas B."/>
            <person name="Abouelleil A."/>
            <person name="Allen A.W."/>
            <person name="Alvarado L."/>
            <person name="Arachchi H.M."/>
            <person name="Berlin A.M."/>
            <person name="Chapman S.B."/>
            <person name="Gainer-Dewar J."/>
            <person name="Goldberg J."/>
            <person name="Griggs A."/>
            <person name="Gujja S."/>
            <person name="Hansen M."/>
            <person name="Howarth C."/>
            <person name="Imamovic A."/>
            <person name="Ireland A."/>
            <person name="Larimer J."/>
            <person name="McCowan C."/>
            <person name="Murphy C."/>
            <person name="Pearson M."/>
            <person name="Poon T.W."/>
            <person name="Priest M."/>
            <person name="Roberts A."/>
            <person name="Saif S."/>
            <person name="Shea T."/>
            <person name="Sisk P."/>
            <person name="Sykes S."/>
            <person name="Wortman J."/>
            <person name="Nusbaum C."/>
            <person name="Birren B."/>
        </authorList>
    </citation>
    <scope>NUCLEOTIDE SEQUENCE [LARGE SCALE GENOMIC DNA]</scope>
    <source>
        <strain evidence="7 8">Ver097</strain>
    </source>
</reference>
<evidence type="ECO:0000256" key="4">
    <source>
        <dbReference type="ARBA" id="ARBA00022946"/>
    </source>
</evidence>
<dbReference type="HOGENOM" id="CLU_077196_4_1_5"/>
<dbReference type="PANTHER" id="PTHR12219">
    <property type="entry name" value="NADH-UBIQUINONE OXIDOREDUCTASE"/>
    <property type="match status" value="1"/>
</dbReference>
<dbReference type="AlphaFoldDB" id="A0A072RDT0"/>
<sequence length="112" mass="13186">MQTLPYLKERTMVARIYSPAKTSMQSGKANTGFWILQYEPEQPKMYEPLMGYTATSDMNSQVKIRFNMKEEAIAFAIKNSIPYRVENVYKVSRRVISYADNFRSDRQQSWTH</sequence>
<accession>A0A072RDT0</accession>
<dbReference type="InterPro" id="IPR006885">
    <property type="entry name" value="NADH_UbQ_FeS_4_mit-like"/>
</dbReference>
<name>A0A072RDT0_BARBA</name>
<keyword evidence="6" id="KW-0472">Membrane</keyword>
<evidence type="ECO:0008006" key="9">
    <source>
        <dbReference type="Google" id="ProtNLM"/>
    </source>
</evidence>
<dbReference type="PANTHER" id="PTHR12219:SF8">
    <property type="entry name" value="NADH DEHYDROGENASE [UBIQUINONE] IRON-SULFUR PROTEIN 4, MITOCHONDRIAL"/>
    <property type="match status" value="1"/>
</dbReference>
<evidence type="ECO:0000256" key="1">
    <source>
        <dbReference type="ARBA" id="ARBA00004370"/>
    </source>
</evidence>
<dbReference type="Proteomes" id="UP000031740">
    <property type="component" value="Unassembled WGS sequence"/>
</dbReference>
<proteinExistence type="predicted"/>
<dbReference type="InterPro" id="IPR038532">
    <property type="entry name" value="NDUFS4-like_sf"/>
</dbReference>
<gene>
    <name evidence="7" type="ORF">H710_00845</name>
</gene>
<dbReference type="STRING" id="1293911.H710_00845"/>
<evidence type="ECO:0000313" key="7">
    <source>
        <dbReference type="EMBL" id="KEG19634.1"/>
    </source>
</evidence>
<dbReference type="GO" id="GO:0022900">
    <property type="term" value="P:electron transport chain"/>
    <property type="evidence" value="ECO:0007669"/>
    <property type="project" value="InterPro"/>
</dbReference>
<dbReference type="GO" id="GO:0016020">
    <property type="term" value="C:membrane"/>
    <property type="evidence" value="ECO:0007669"/>
    <property type="project" value="UniProtKB-SubCell"/>
</dbReference>
<evidence type="ECO:0000256" key="3">
    <source>
        <dbReference type="ARBA" id="ARBA00022660"/>
    </source>
</evidence>
<keyword evidence="3" id="KW-0679">Respiratory chain</keyword>
<dbReference type="Pfam" id="PF04800">
    <property type="entry name" value="NDUS4"/>
    <property type="match status" value="1"/>
</dbReference>
<dbReference type="EMBL" id="ASIV01000005">
    <property type="protein sequence ID" value="KEG19634.1"/>
    <property type="molecule type" value="Genomic_DNA"/>
</dbReference>
<dbReference type="PATRIC" id="fig|1293911.3.peg.876"/>
<keyword evidence="2" id="KW-0813">Transport</keyword>
<evidence type="ECO:0000256" key="6">
    <source>
        <dbReference type="ARBA" id="ARBA00023136"/>
    </source>
</evidence>
<evidence type="ECO:0000313" key="8">
    <source>
        <dbReference type="Proteomes" id="UP000031740"/>
    </source>
</evidence>
<keyword evidence="4" id="KW-0809">Transit peptide</keyword>
<evidence type="ECO:0000256" key="5">
    <source>
        <dbReference type="ARBA" id="ARBA00022982"/>
    </source>
</evidence>
<comment type="subcellular location">
    <subcellularLocation>
        <location evidence="1">Membrane</location>
    </subcellularLocation>
</comment>